<evidence type="ECO:0000256" key="2">
    <source>
        <dbReference type="ARBA" id="ARBA00022884"/>
    </source>
</evidence>
<dbReference type="InterPro" id="IPR036986">
    <property type="entry name" value="S4_RNA-bd_sf"/>
</dbReference>
<evidence type="ECO:0000313" key="7">
    <source>
        <dbReference type="EMBL" id="MBC3536986.1"/>
    </source>
</evidence>
<dbReference type="EC" id="5.4.99.-" evidence="5"/>
<dbReference type="InterPro" id="IPR000748">
    <property type="entry name" value="PsdUridine_synth_RsuA/RluB/E/F"/>
</dbReference>
<dbReference type="SUPFAM" id="SSF55174">
    <property type="entry name" value="Alpha-L RNA-binding motif"/>
    <property type="match status" value="1"/>
</dbReference>
<dbReference type="Gene3D" id="3.30.70.1560">
    <property type="entry name" value="Alpha-L RNA-binding motif"/>
    <property type="match status" value="1"/>
</dbReference>
<keyword evidence="8" id="KW-1185">Reference proteome</keyword>
<dbReference type="Gene3D" id="3.30.70.580">
    <property type="entry name" value="Pseudouridine synthase I, catalytic domain, N-terminal subdomain"/>
    <property type="match status" value="1"/>
</dbReference>
<dbReference type="InterPro" id="IPR020094">
    <property type="entry name" value="TruA/RsuA/RluB/E/F_N"/>
</dbReference>
<dbReference type="SMART" id="SM00363">
    <property type="entry name" value="S4"/>
    <property type="match status" value="1"/>
</dbReference>
<dbReference type="InterPro" id="IPR020103">
    <property type="entry name" value="PsdUridine_synth_cat_dom_sf"/>
</dbReference>
<dbReference type="Proteomes" id="UP000606870">
    <property type="component" value="Unassembled WGS sequence"/>
</dbReference>
<dbReference type="InterPro" id="IPR050343">
    <property type="entry name" value="RsuA_PseudoU_synthase"/>
</dbReference>
<keyword evidence="2 4" id="KW-0694">RNA-binding</keyword>
<evidence type="ECO:0000256" key="4">
    <source>
        <dbReference type="PROSITE-ProRule" id="PRU00182"/>
    </source>
</evidence>
<dbReference type="Pfam" id="PF00849">
    <property type="entry name" value="PseudoU_synth_2"/>
    <property type="match status" value="1"/>
</dbReference>
<dbReference type="RefSeq" id="WP_186503142.1">
    <property type="nucleotide sequence ID" value="NZ_JACOGK010000018.1"/>
</dbReference>
<dbReference type="InterPro" id="IPR042092">
    <property type="entry name" value="PsdUridine_s_RsuA/RluB/E/F_cat"/>
</dbReference>
<reference evidence="7 8" key="1">
    <citation type="submission" date="2020-08" db="EMBL/GenBank/DDBJ databases">
        <authorList>
            <person name="Liu C."/>
            <person name="Sun Q."/>
        </authorList>
    </citation>
    <scope>NUCLEOTIDE SEQUENCE [LARGE SCALE GENOMIC DNA]</scope>
    <source>
        <strain evidence="7 8">NSJ-59</strain>
    </source>
</reference>
<evidence type="ECO:0000256" key="1">
    <source>
        <dbReference type="ARBA" id="ARBA00008348"/>
    </source>
</evidence>
<protein>
    <recommendedName>
        <fullName evidence="5">Pseudouridine synthase</fullName>
        <ecNumber evidence="5">5.4.99.-</ecNumber>
    </recommendedName>
</protein>
<dbReference type="PROSITE" id="PS50889">
    <property type="entry name" value="S4"/>
    <property type="match status" value="1"/>
</dbReference>
<name>A0ABR6VI67_9FIRM</name>
<dbReference type="Gene3D" id="3.10.290.10">
    <property type="entry name" value="RNA-binding S4 domain"/>
    <property type="match status" value="1"/>
</dbReference>
<dbReference type="EMBL" id="JACOGK010000018">
    <property type="protein sequence ID" value="MBC3536986.1"/>
    <property type="molecule type" value="Genomic_DNA"/>
</dbReference>
<organism evidence="7 8">
    <name type="scientific">Megasphaera hominis</name>
    <dbReference type="NCBI Taxonomy" id="159836"/>
    <lineage>
        <taxon>Bacteria</taxon>
        <taxon>Bacillati</taxon>
        <taxon>Bacillota</taxon>
        <taxon>Negativicutes</taxon>
        <taxon>Veillonellales</taxon>
        <taxon>Veillonellaceae</taxon>
        <taxon>Megasphaera</taxon>
    </lineage>
</organism>
<dbReference type="PANTHER" id="PTHR47683:SF4">
    <property type="entry name" value="PSEUDOURIDINE SYNTHASE"/>
    <property type="match status" value="1"/>
</dbReference>
<dbReference type="Pfam" id="PF01479">
    <property type="entry name" value="S4"/>
    <property type="match status" value="1"/>
</dbReference>
<dbReference type="PROSITE" id="PS01149">
    <property type="entry name" value="PSI_RSU"/>
    <property type="match status" value="1"/>
</dbReference>
<dbReference type="PANTHER" id="PTHR47683">
    <property type="entry name" value="PSEUDOURIDINE SYNTHASE FAMILY PROTEIN-RELATED"/>
    <property type="match status" value="1"/>
</dbReference>
<dbReference type="InterPro" id="IPR002942">
    <property type="entry name" value="S4_RNA-bd"/>
</dbReference>
<keyword evidence="3 5" id="KW-0413">Isomerase</keyword>
<evidence type="ECO:0000256" key="5">
    <source>
        <dbReference type="RuleBase" id="RU003887"/>
    </source>
</evidence>
<dbReference type="CDD" id="cd02553">
    <property type="entry name" value="PseudoU_synth_RsuA"/>
    <property type="match status" value="1"/>
</dbReference>
<dbReference type="CDD" id="cd00165">
    <property type="entry name" value="S4"/>
    <property type="match status" value="1"/>
</dbReference>
<sequence>MKGTMRLDKMLGHSGYGTRREIKELCRSGVVRVADCVVKDSSAKIDPQQDVVTVRGERVLYEEFSYVMLYKPAGILSATTDRMARTVLDLLPQEFSGAGLFPVGRLDKDTTGLLLLTNNGDWAHRITAPKKHVNKVYKATVSGTIPADVDARFQSSLVLDDGLVCLPARAVPSGAQELTITVQEGKFHQVKRMCAAVGLTVEALERLSIGALVLDPSLTPGQWRRLTEREKEAVFIQPDP</sequence>
<dbReference type="NCBIfam" id="TIGR00093">
    <property type="entry name" value="pseudouridine synthase"/>
    <property type="match status" value="1"/>
</dbReference>
<feature type="domain" description="RNA-binding S4" evidence="6">
    <location>
        <begin position="5"/>
        <end position="64"/>
    </location>
</feature>
<comment type="caution">
    <text evidence="7">The sequence shown here is derived from an EMBL/GenBank/DDBJ whole genome shotgun (WGS) entry which is preliminary data.</text>
</comment>
<comment type="similarity">
    <text evidence="1 5">Belongs to the pseudouridine synthase RsuA family.</text>
</comment>
<accession>A0ABR6VI67</accession>
<gene>
    <name evidence="7" type="ORF">H8J70_06960</name>
</gene>
<dbReference type="InterPro" id="IPR018496">
    <property type="entry name" value="PsdUridine_synth_RsuA/RluB_CS"/>
</dbReference>
<proteinExistence type="inferred from homology"/>
<evidence type="ECO:0000256" key="3">
    <source>
        <dbReference type="ARBA" id="ARBA00023235"/>
    </source>
</evidence>
<dbReference type="SUPFAM" id="SSF55120">
    <property type="entry name" value="Pseudouridine synthase"/>
    <property type="match status" value="1"/>
</dbReference>
<dbReference type="InterPro" id="IPR006145">
    <property type="entry name" value="PsdUridine_synth_RsuA/RluA"/>
</dbReference>
<evidence type="ECO:0000313" key="8">
    <source>
        <dbReference type="Proteomes" id="UP000606870"/>
    </source>
</evidence>
<evidence type="ECO:0000259" key="6">
    <source>
        <dbReference type="SMART" id="SM00363"/>
    </source>
</evidence>